<proteinExistence type="predicted"/>
<keyword evidence="1" id="KW-0732">Signal</keyword>
<sequence>MEKINFFLQSNWKILGLCILSASCFSLAFLPEDPALKSIAGTELTCSLPSGEAGAMALANTTFLKSYRLLVFTKINSVWPTKDGGYIVSGTTDPNIMFIPPDGFVAKLDKKGDIQWLKLLKTTNAGGAGNPLGDEDVQSIIELKNGGYLMASKVWGFITAKEWSSDSAELNKIMFTKLDKNGNTIWSKSITAFVEDAKNSLLETADSGFLFYTNIVDLAPDKRGEDSDVYQDQPYASLKVFKFDKNGVIQWSKNIKNFISRKNDSYLVSTPDGGYALAGNITQTNSEKIPPYNYDTYPGFAKFNKNFDFEWARSLEGIPLEMATVIFKPNGVPEMGWKEVRQGASIIHGLIQTQDKGYLVLGIGPAALSLVTDSQGLNSNSKPKGSFVGFKFDSLGNMEWVKKMTLSFNDFTSPVTDFSLSPTADNKMIITGPILWADNDYQEKIKKANADRDLYCEKYQISEEWCKANIITNIEDSEQTKQDWEKVHEAYVIVQDSFRPGIFVMKTDQELNASWAKIINPHRGAINYSLKPTSDSGVIIAGEYETTVVQSVILDSVTYYKDGFLIKMDASGNVKNDADWIQNYDGEIVTEMMTPYATSMTLSGVKELYSVKLTNRAPTFSLYKKAKTTAYSTFNSSLETLCPFAPAVSAHDAPLQNSTLASTARRTWPQIYYERAVPVEPITDKSLIIHNDLLPILNQIFDNRIKLTDNMSGTMLSYMFSSIITKDDVIEVKNYLEGLGYKTYDEGTSQLTMYKPGYFLVLTFSTNNKDKAFLDVTY</sequence>
<dbReference type="AlphaFoldDB" id="A0A1F5S214"/>
<protein>
    <submittedName>
        <fullName evidence="2">Uncharacterized protein</fullName>
    </submittedName>
</protein>
<dbReference type="PROSITE" id="PS51257">
    <property type="entry name" value="PROKAR_LIPOPROTEIN"/>
    <property type="match status" value="1"/>
</dbReference>
<evidence type="ECO:0000256" key="1">
    <source>
        <dbReference type="SAM" id="SignalP"/>
    </source>
</evidence>
<evidence type="ECO:0000313" key="3">
    <source>
        <dbReference type="Proteomes" id="UP000177407"/>
    </source>
</evidence>
<reference evidence="2 3" key="1">
    <citation type="journal article" date="2016" name="Nat. Commun.">
        <title>Thousands of microbial genomes shed light on interconnected biogeochemical processes in an aquifer system.</title>
        <authorList>
            <person name="Anantharaman K."/>
            <person name="Brown C.T."/>
            <person name="Hug L.A."/>
            <person name="Sharon I."/>
            <person name="Castelle C.J."/>
            <person name="Probst A.J."/>
            <person name="Thomas B.C."/>
            <person name="Singh A."/>
            <person name="Wilkins M.J."/>
            <person name="Karaoz U."/>
            <person name="Brodie E.L."/>
            <person name="Williams K.H."/>
            <person name="Hubbard S.S."/>
            <person name="Banfield J.F."/>
        </authorList>
    </citation>
    <scope>NUCLEOTIDE SEQUENCE [LARGE SCALE GENOMIC DNA]</scope>
</reference>
<comment type="caution">
    <text evidence="2">The sequence shown here is derived from an EMBL/GenBank/DDBJ whole genome shotgun (WGS) entry which is preliminary data.</text>
</comment>
<feature type="chain" id="PRO_5009521114" evidence="1">
    <location>
        <begin position="29"/>
        <end position="778"/>
    </location>
</feature>
<evidence type="ECO:0000313" key="2">
    <source>
        <dbReference type="EMBL" id="OGF20730.1"/>
    </source>
</evidence>
<dbReference type="EMBL" id="MFGA01000020">
    <property type="protein sequence ID" value="OGF20730.1"/>
    <property type="molecule type" value="Genomic_DNA"/>
</dbReference>
<gene>
    <name evidence="2" type="ORF">A2257_03075</name>
</gene>
<name>A0A1F5S214_9BACT</name>
<dbReference type="PANTHER" id="PTHR42754:SF1">
    <property type="entry name" value="LIPOPROTEIN"/>
    <property type="match status" value="1"/>
</dbReference>
<accession>A0A1F5S214</accession>
<organism evidence="2 3">
    <name type="scientific">Candidatus Falkowbacteria bacterium RIFOXYA2_FULL_38_12</name>
    <dbReference type="NCBI Taxonomy" id="1797993"/>
    <lineage>
        <taxon>Bacteria</taxon>
        <taxon>Candidatus Falkowiibacteriota</taxon>
    </lineage>
</organism>
<feature type="signal peptide" evidence="1">
    <location>
        <begin position="1"/>
        <end position="28"/>
    </location>
</feature>
<dbReference type="Proteomes" id="UP000177407">
    <property type="component" value="Unassembled WGS sequence"/>
</dbReference>
<dbReference type="PANTHER" id="PTHR42754">
    <property type="entry name" value="ENDOGLUCANASE"/>
    <property type="match status" value="1"/>
</dbReference>